<reference evidence="2 3" key="1">
    <citation type="journal article" date="2007" name="Science">
        <title>Sea anemone genome reveals ancestral eumetazoan gene repertoire and genomic organization.</title>
        <authorList>
            <person name="Putnam N.H."/>
            <person name="Srivastava M."/>
            <person name="Hellsten U."/>
            <person name="Dirks B."/>
            <person name="Chapman J."/>
            <person name="Salamov A."/>
            <person name="Terry A."/>
            <person name="Shapiro H."/>
            <person name="Lindquist E."/>
            <person name="Kapitonov V.V."/>
            <person name="Jurka J."/>
            <person name="Genikhovich G."/>
            <person name="Grigoriev I.V."/>
            <person name="Lucas S.M."/>
            <person name="Steele R.E."/>
            <person name="Finnerty J.R."/>
            <person name="Technau U."/>
            <person name="Martindale M.Q."/>
            <person name="Rokhsar D.S."/>
        </authorList>
    </citation>
    <scope>NUCLEOTIDE SEQUENCE [LARGE SCALE GENOMIC DNA]</scope>
    <source>
        <strain evidence="3">CH2 X CH6</strain>
    </source>
</reference>
<dbReference type="AlphaFoldDB" id="A7RSF2"/>
<proteinExistence type="predicted"/>
<dbReference type="InParanoid" id="A7RSF2"/>
<protein>
    <submittedName>
        <fullName evidence="2">Uncharacterized protein</fullName>
    </submittedName>
</protein>
<dbReference type="eggNOG" id="ENOG502S2H0">
    <property type="taxonomic scope" value="Eukaryota"/>
</dbReference>
<keyword evidence="3" id="KW-1185">Reference proteome</keyword>
<evidence type="ECO:0000256" key="1">
    <source>
        <dbReference type="SAM" id="MobiDB-lite"/>
    </source>
</evidence>
<dbReference type="EMBL" id="DS469534">
    <property type="protein sequence ID" value="EDO45626.1"/>
    <property type="molecule type" value="Genomic_DNA"/>
</dbReference>
<evidence type="ECO:0000313" key="3">
    <source>
        <dbReference type="Proteomes" id="UP000001593"/>
    </source>
</evidence>
<dbReference type="OMA" id="ACNYSRN"/>
<evidence type="ECO:0000313" key="2">
    <source>
        <dbReference type="EMBL" id="EDO45626.1"/>
    </source>
</evidence>
<dbReference type="HOGENOM" id="CLU_427188_0_0_1"/>
<feature type="compositionally biased region" description="Polar residues" evidence="1">
    <location>
        <begin position="622"/>
        <end position="641"/>
    </location>
</feature>
<feature type="compositionally biased region" description="Polar residues" evidence="1">
    <location>
        <begin position="54"/>
        <end position="63"/>
    </location>
</feature>
<feature type="region of interest" description="Disordered" evidence="1">
    <location>
        <begin position="31"/>
        <end position="71"/>
    </location>
</feature>
<dbReference type="Proteomes" id="UP000001593">
    <property type="component" value="Unassembled WGS sequence"/>
</dbReference>
<dbReference type="PhylomeDB" id="A7RSF2"/>
<accession>A7RSF2</accession>
<feature type="region of interest" description="Disordered" evidence="1">
    <location>
        <begin position="609"/>
        <end position="641"/>
    </location>
</feature>
<gene>
    <name evidence="2" type="ORF">NEMVEDRAFT_v1g240386</name>
</gene>
<organism evidence="2 3">
    <name type="scientific">Nematostella vectensis</name>
    <name type="common">Starlet sea anemone</name>
    <dbReference type="NCBI Taxonomy" id="45351"/>
    <lineage>
        <taxon>Eukaryota</taxon>
        <taxon>Metazoa</taxon>
        <taxon>Cnidaria</taxon>
        <taxon>Anthozoa</taxon>
        <taxon>Hexacorallia</taxon>
        <taxon>Actiniaria</taxon>
        <taxon>Edwardsiidae</taxon>
        <taxon>Nematostella</taxon>
    </lineage>
</organism>
<name>A7RSF2_NEMVE</name>
<sequence>MAVLTTSTPKQRLSFTSAKKNLITAKLTDATRTRDVSSSKRTPTSLQKDVLLGSTRSYEQTPSGVRDGRSRKEVKALQEENNELKAELSYIKSLYQQLISEGPQEKFDERRVTLLKSQCIQLERQVVLLFSALNSRKDMMIEMEGQLIRVQDQLGFLQHAADPSMLDSLTDLQQTVEGMRCFLHKTAEATNPDMLELPALMIDKFLKRRQQFDSELTLLDICSGKLDHLNLKHVSKLESKLCKTYKQMLLLKEVLSNSTSQQITRIAQQTEHLGLPIRERLANHVTTTTHMLGEACQDLLSLSVLFPAAPWPPLKKKIRSDFTLENIMAHMPQGLSRKREQEVVLLFSALNSRKDMMIEMEGQLIRVQDQLGFLQHAADPSMSDSLTDLQQTVEGMRCFLHKTAEATNPDMLELPALMIDKFLKRRQQFDSELTLLDICSGKLDHLNLKHVIHSVVDALLKAVSYNRHMLAIEVKVLKEELAFHQQVYDLQVDYSDSLLDAVRSAYRQFEQSTLEMLCQPLDGILDSYEHLKSTTSEEALRDFLTAFKDNSDKLSDAIECLKAHGSQEQGSDDALSQFGNHFLASLCKLTKQCTKRRDELMAELLEAQEVEQESSSAAVTTLDGTCNEQSRTSTSLNDQTT</sequence>
<dbReference type="STRING" id="45351.A7RSF2"/>